<dbReference type="RefSeq" id="WP_345355511.1">
    <property type="nucleotide sequence ID" value="NZ_BAABHJ010000008.1"/>
</dbReference>
<feature type="domain" description="Ketoreductase" evidence="3">
    <location>
        <begin position="7"/>
        <end position="191"/>
    </location>
</feature>
<dbReference type="SMART" id="SM00822">
    <property type="entry name" value="PKS_KR"/>
    <property type="match status" value="1"/>
</dbReference>
<evidence type="ECO:0000313" key="5">
    <source>
        <dbReference type="Proteomes" id="UP001500212"/>
    </source>
</evidence>
<accession>A0ABP8TJ06</accession>
<reference evidence="5" key="1">
    <citation type="journal article" date="2019" name="Int. J. Syst. Evol. Microbiol.">
        <title>The Global Catalogue of Microorganisms (GCM) 10K type strain sequencing project: providing services to taxonomists for standard genome sequencing and annotation.</title>
        <authorList>
            <consortium name="The Broad Institute Genomics Platform"/>
            <consortium name="The Broad Institute Genome Sequencing Center for Infectious Disease"/>
            <person name="Wu L."/>
            <person name="Ma J."/>
        </authorList>
    </citation>
    <scope>NUCLEOTIDE SEQUENCE [LARGE SCALE GENOMIC DNA]</scope>
    <source>
        <strain evidence="5">JCM 17938</strain>
    </source>
</reference>
<dbReference type="Gene3D" id="3.40.50.720">
    <property type="entry name" value="NAD(P)-binding Rossmann-like Domain"/>
    <property type="match status" value="1"/>
</dbReference>
<dbReference type="PRINTS" id="PR00080">
    <property type="entry name" value="SDRFAMILY"/>
</dbReference>
<dbReference type="PRINTS" id="PR00081">
    <property type="entry name" value="GDHRDH"/>
</dbReference>
<organism evidence="4 5">
    <name type="scientific">Actinoallomurus liliacearum</name>
    <dbReference type="NCBI Taxonomy" id="1080073"/>
    <lineage>
        <taxon>Bacteria</taxon>
        <taxon>Bacillati</taxon>
        <taxon>Actinomycetota</taxon>
        <taxon>Actinomycetes</taxon>
        <taxon>Streptosporangiales</taxon>
        <taxon>Thermomonosporaceae</taxon>
        <taxon>Actinoallomurus</taxon>
    </lineage>
</organism>
<dbReference type="InterPro" id="IPR036291">
    <property type="entry name" value="NAD(P)-bd_dom_sf"/>
</dbReference>
<evidence type="ECO:0000256" key="1">
    <source>
        <dbReference type="ARBA" id="ARBA00006484"/>
    </source>
</evidence>
<evidence type="ECO:0000256" key="2">
    <source>
        <dbReference type="ARBA" id="ARBA00023002"/>
    </source>
</evidence>
<dbReference type="Proteomes" id="UP001500212">
    <property type="component" value="Unassembled WGS sequence"/>
</dbReference>
<dbReference type="Pfam" id="PF13561">
    <property type="entry name" value="adh_short_C2"/>
    <property type="match status" value="1"/>
</dbReference>
<keyword evidence="2" id="KW-0560">Oxidoreductase</keyword>
<evidence type="ECO:0000313" key="4">
    <source>
        <dbReference type="EMBL" id="GAA4609435.1"/>
    </source>
</evidence>
<evidence type="ECO:0000259" key="3">
    <source>
        <dbReference type="SMART" id="SM00822"/>
    </source>
</evidence>
<keyword evidence="5" id="KW-1185">Reference proteome</keyword>
<dbReference type="InterPro" id="IPR057326">
    <property type="entry name" value="KR_dom"/>
</dbReference>
<comment type="caution">
    <text evidence="4">The sequence shown here is derived from an EMBL/GenBank/DDBJ whole genome shotgun (WGS) entry which is preliminary data.</text>
</comment>
<dbReference type="SUPFAM" id="SSF51735">
    <property type="entry name" value="NAD(P)-binding Rossmann-fold domains"/>
    <property type="match status" value="1"/>
</dbReference>
<comment type="similarity">
    <text evidence="1">Belongs to the short-chain dehydrogenases/reductases (SDR) family.</text>
</comment>
<sequence>MSELTGKVALVTGGSRGIGAAIAKRLADAGAAVALTYVQAADQAHEVAERIESDGGRAAVIQADLTRPQAATDAVERTVRELGRIDILVNNAGFLTYGPLAEVSAAELDRVLAVDVRSVFLAAQAAARHMGDGGRIISVGSCFNGRVPGSNFVLQAMAKSALTGLTKGLARELGPLGITATIVDPGPIDTDMNPADGETADFQRSLTALGSYGEAEDIAAAVAYLAGPGGRYITGTALAVDGGYTI</sequence>
<dbReference type="PANTHER" id="PTHR43639">
    <property type="entry name" value="OXIDOREDUCTASE, SHORT-CHAIN DEHYDROGENASE/REDUCTASE FAMILY (AFU_ORTHOLOGUE AFUA_5G02870)"/>
    <property type="match status" value="1"/>
</dbReference>
<dbReference type="EMBL" id="BAABHJ010000008">
    <property type="protein sequence ID" value="GAA4609435.1"/>
    <property type="molecule type" value="Genomic_DNA"/>
</dbReference>
<name>A0ABP8TJ06_9ACTN</name>
<proteinExistence type="inferred from homology"/>
<protein>
    <submittedName>
        <fullName evidence="4">3-oxoacyl-ACP reductase FabG</fullName>
    </submittedName>
</protein>
<dbReference type="PANTHER" id="PTHR43639:SF1">
    <property type="entry name" value="SHORT-CHAIN DEHYDROGENASE_REDUCTASE FAMILY PROTEIN"/>
    <property type="match status" value="1"/>
</dbReference>
<gene>
    <name evidence="4" type="ORF">GCM10023195_38040</name>
</gene>
<dbReference type="InterPro" id="IPR002347">
    <property type="entry name" value="SDR_fam"/>
</dbReference>